<dbReference type="InParanoid" id="A0A146G9W4"/>
<keyword evidence="1" id="KW-0812">Transmembrane</keyword>
<accession>A0A146G9W4</accession>
<evidence type="ECO:0000313" key="3">
    <source>
        <dbReference type="Proteomes" id="UP000076023"/>
    </source>
</evidence>
<dbReference type="AlphaFoldDB" id="A0A146G9W4"/>
<dbReference type="STRING" id="690879.TSACC_22675"/>
<dbReference type="EMBL" id="BDCO01000002">
    <property type="protein sequence ID" value="GAT34250.1"/>
    <property type="molecule type" value="Genomic_DNA"/>
</dbReference>
<organism evidence="2 3">
    <name type="scientific">Terrimicrobium sacchariphilum</name>
    <dbReference type="NCBI Taxonomy" id="690879"/>
    <lineage>
        <taxon>Bacteria</taxon>
        <taxon>Pseudomonadati</taxon>
        <taxon>Verrucomicrobiota</taxon>
        <taxon>Terrimicrobiia</taxon>
        <taxon>Terrimicrobiales</taxon>
        <taxon>Terrimicrobiaceae</taxon>
        <taxon>Terrimicrobium</taxon>
    </lineage>
</organism>
<comment type="caution">
    <text evidence="2">The sequence shown here is derived from an EMBL/GenBank/DDBJ whole genome shotgun (WGS) entry which is preliminary data.</text>
</comment>
<reference evidence="3" key="1">
    <citation type="journal article" date="2017" name="Genome Announc.">
        <title>Draft Genome Sequence of Terrimicrobium sacchariphilum NM-5T, a Facultative Anaerobic Soil Bacterium of the Class Spartobacteria.</title>
        <authorList>
            <person name="Qiu Y.L."/>
            <person name="Tourlousse D.M."/>
            <person name="Matsuura N."/>
            <person name="Ohashi A."/>
            <person name="Sekiguchi Y."/>
        </authorList>
    </citation>
    <scope>NUCLEOTIDE SEQUENCE [LARGE SCALE GENOMIC DNA]</scope>
    <source>
        <strain evidence="3">NM-5</strain>
    </source>
</reference>
<keyword evidence="1" id="KW-1133">Transmembrane helix</keyword>
<dbReference type="OrthoDB" id="181823at2"/>
<keyword evidence="3" id="KW-1185">Reference proteome</keyword>
<protein>
    <submittedName>
        <fullName evidence="2">Uncharacterized protein</fullName>
    </submittedName>
</protein>
<name>A0A146G9W4_TERSA</name>
<evidence type="ECO:0000256" key="1">
    <source>
        <dbReference type="SAM" id="Phobius"/>
    </source>
</evidence>
<keyword evidence="1" id="KW-0472">Membrane</keyword>
<sequence>MSKKATGIRVVRQWCNGWERWESIPSTPVVRSLELAVAGEGDLFAVPARQVVAVPLWLDSDDPAVVEASVLLELEVRGFASEGALADVSVREVTKENGRTLVVVSVFPSDFEKRFPDVAAQRYEVSASLLPLDEDALTVWREGGEIVAAYTRGKTLVYWTTWDAAATGREIQTWLKSTTLGLLASGFISRRPAQVVVDDGFNVSDLGFEFIPVVRPLGPPALEMVKCDWRPASAVEAERRRLGRAQFRRIGLAVAVAYALLVFIAGGYLVWLNIQGTRLSADIDSLRAEATQIQPMIRQWQSVGPSIDSRRFPLEILRQVVESLPPQGIRLTIFDVTPERITVEGEAISASHAAKYFETVSHQSGMTDIDWQMPPPALLPNNTARFQIVGTSR</sequence>
<evidence type="ECO:0000313" key="2">
    <source>
        <dbReference type="EMBL" id="GAT34250.1"/>
    </source>
</evidence>
<dbReference type="Proteomes" id="UP000076023">
    <property type="component" value="Unassembled WGS sequence"/>
</dbReference>
<proteinExistence type="predicted"/>
<feature type="transmembrane region" description="Helical" evidence="1">
    <location>
        <begin position="250"/>
        <end position="271"/>
    </location>
</feature>
<gene>
    <name evidence="2" type="ORF">TSACC_22675</name>
</gene>
<dbReference type="RefSeq" id="WP_075079897.1">
    <property type="nucleotide sequence ID" value="NZ_BDCO01000002.1"/>
</dbReference>